<dbReference type="GeneID" id="9952323"/>
<evidence type="ECO:0000256" key="5">
    <source>
        <dbReference type="SAM" id="Phobius"/>
    </source>
</evidence>
<keyword evidence="4 5" id="KW-0472">Membrane</keyword>
<dbReference type="OrthoDB" id="10523309at2759"/>
<keyword evidence="3 5" id="KW-1133">Transmembrane helix</keyword>
<evidence type="ECO:0000256" key="4">
    <source>
        <dbReference type="ARBA" id="ARBA00023136"/>
    </source>
</evidence>
<organism evidence="6">
    <name type="scientific">Loa loa</name>
    <name type="common">Eye worm</name>
    <name type="synonym">Filaria loa</name>
    <dbReference type="NCBI Taxonomy" id="7209"/>
    <lineage>
        <taxon>Eukaryota</taxon>
        <taxon>Metazoa</taxon>
        <taxon>Ecdysozoa</taxon>
        <taxon>Nematoda</taxon>
        <taxon>Chromadorea</taxon>
        <taxon>Rhabditida</taxon>
        <taxon>Spirurina</taxon>
        <taxon>Spiruromorpha</taxon>
        <taxon>Filarioidea</taxon>
        <taxon>Onchocercidae</taxon>
        <taxon>Loa</taxon>
    </lineage>
</organism>
<keyword evidence="2 5" id="KW-0812">Transmembrane</keyword>
<comment type="subcellular location">
    <subcellularLocation>
        <location evidence="1">Membrane</location>
        <topology evidence="1">Multi-pass membrane protein</topology>
    </subcellularLocation>
</comment>
<dbReference type="GO" id="GO:0016020">
    <property type="term" value="C:membrane"/>
    <property type="evidence" value="ECO:0007669"/>
    <property type="project" value="UniProtKB-SubCell"/>
</dbReference>
<dbReference type="KEGG" id="loa:LOAG_14838"/>
<dbReference type="InterPro" id="IPR004842">
    <property type="entry name" value="SLC12A_fam"/>
</dbReference>
<dbReference type="RefSeq" id="XP_003150381.1">
    <property type="nucleotide sequence ID" value="XM_003150333.1"/>
</dbReference>
<reference evidence="6" key="1">
    <citation type="submission" date="2012-04" db="EMBL/GenBank/DDBJ databases">
        <title>The Genome Sequence of Loa loa.</title>
        <authorList>
            <consortium name="The Broad Institute Genome Sequencing Platform"/>
            <consortium name="Broad Institute Genome Sequencing Center for Infectious Disease"/>
            <person name="Nutman T.B."/>
            <person name="Fink D.L."/>
            <person name="Russ C."/>
            <person name="Young S."/>
            <person name="Zeng Q."/>
            <person name="Gargeya S."/>
            <person name="Alvarado L."/>
            <person name="Berlin A."/>
            <person name="Chapman S.B."/>
            <person name="Chen Z."/>
            <person name="Freedman E."/>
            <person name="Gellesch M."/>
            <person name="Goldberg J."/>
            <person name="Griggs A."/>
            <person name="Gujja S."/>
            <person name="Heilman E.R."/>
            <person name="Heiman D."/>
            <person name="Howarth C."/>
            <person name="Mehta T."/>
            <person name="Neiman D."/>
            <person name="Pearson M."/>
            <person name="Roberts A."/>
            <person name="Saif S."/>
            <person name="Shea T."/>
            <person name="Shenoy N."/>
            <person name="Sisk P."/>
            <person name="Stolte C."/>
            <person name="Sykes S."/>
            <person name="White J."/>
            <person name="Yandava C."/>
            <person name="Haas B."/>
            <person name="Henn M.R."/>
            <person name="Nusbaum C."/>
            <person name="Birren B."/>
        </authorList>
    </citation>
    <scope>NUCLEOTIDE SEQUENCE [LARGE SCALE GENOMIC DNA]</scope>
</reference>
<feature type="transmembrane region" description="Helical" evidence="5">
    <location>
        <begin position="50"/>
        <end position="79"/>
    </location>
</feature>
<dbReference type="EMBL" id="JH712177">
    <property type="protein sequence ID" value="EFO13688.1"/>
    <property type="molecule type" value="Genomic_DNA"/>
</dbReference>
<dbReference type="GO" id="GO:0015377">
    <property type="term" value="F:chloride:monoatomic cation symporter activity"/>
    <property type="evidence" value="ECO:0007669"/>
    <property type="project" value="InterPro"/>
</dbReference>
<protein>
    <recommendedName>
        <fullName evidence="7">Amino acid permease/ SLC12A domain-containing protein</fullName>
    </recommendedName>
</protein>
<accession>A0A1S0TGW5</accession>
<dbReference type="InParanoid" id="A0A1S0TGW5"/>
<dbReference type="PANTHER" id="PTHR11827:SF72">
    <property type="entry name" value="GH08340P"/>
    <property type="match status" value="1"/>
</dbReference>
<dbReference type="AlphaFoldDB" id="A0A1S0TGW5"/>
<dbReference type="PANTHER" id="PTHR11827">
    <property type="entry name" value="SOLUTE CARRIER FAMILY 12, CATION COTRANSPORTERS"/>
    <property type="match status" value="1"/>
</dbReference>
<evidence type="ECO:0000256" key="1">
    <source>
        <dbReference type="ARBA" id="ARBA00004141"/>
    </source>
</evidence>
<dbReference type="CTD" id="9952323"/>
<gene>
    <name evidence="6" type="ORF">LOAG_14838</name>
</gene>
<evidence type="ECO:0000256" key="3">
    <source>
        <dbReference type="ARBA" id="ARBA00022989"/>
    </source>
</evidence>
<feature type="transmembrane region" description="Helical" evidence="5">
    <location>
        <begin position="21"/>
        <end position="44"/>
    </location>
</feature>
<evidence type="ECO:0000256" key="2">
    <source>
        <dbReference type="ARBA" id="ARBA00022692"/>
    </source>
</evidence>
<name>A0A1S0TGW5_LOALO</name>
<evidence type="ECO:0008006" key="7">
    <source>
        <dbReference type="Google" id="ProtNLM"/>
    </source>
</evidence>
<sequence>MIRYLYIIILRDDNPLYGRGTLGVFSGVYISYMQNILLVGVILIRLPWIVGLLSLSITVFAILLVFATIFFSSFSIAAIATNGSDRLYGGPFTTIAYSLGNRVAVVGK</sequence>
<proteinExistence type="predicted"/>
<evidence type="ECO:0000313" key="6">
    <source>
        <dbReference type="EMBL" id="EFO13688.1"/>
    </source>
</evidence>